<name>A0A3D8YDN0_9BACT</name>
<evidence type="ECO:0000313" key="2">
    <source>
        <dbReference type="EMBL" id="REA62298.1"/>
    </source>
</evidence>
<organism evidence="2 3">
    <name type="scientific">Dyadobacter luteus</name>
    <dbReference type="NCBI Taxonomy" id="2259619"/>
    <lineage>
        <taxon>Bacteria</taxon>
        <taxon>Pseudomonadati</taxon>
        <taxon>Bacteroidota</taxon>
        <taxon>Cytophagia</taxon>
        <taxon>Cytophagales</taxon>
        <taxon>Spirosomataceae</taxon>
        <taxon>Dyadobacter</taxon>
    </lineage>
</organism>
<dbReference type="Gene3D" id="2.60.120.1130">
    <property type="match status" value="1"/>
</dbReference>
<protein>
    <recommendedName>
        <fullName evidence="1">DUF3857 domain-containing protein</fullName>
    </recommendedName>
</protein>
<accession>A0A3D8YDN0</accession>
<dbReference type="EMBL" id="QNUL01000005">
    <property type="protein sequence ID" value="REA62298.1"/>
    <property type="molecule type" value="Genomic_DNA"/>
</dbReference>
<proteinExistence type="predicted"/>
<dbReference type="Gene3D" id="3.10.620.30">
    <property type="match status" value="1"/>
</dbReference>
<dbReference type="AlphaFoldDB" id="A0A3D8YDN0"/>
<evidence type="ECO:0000259" key="1">
    <source>
        <dbReference type="Pfam" id="PF12969"/>
    </source>
</evidence>
<dbReference type="RefSeq" id="WP_115830284.1">
    <property type="nucleotide sequence ID" value="NZ_QNUL01000005.1"/>
</dbReference>
<dbReference type="Gene3D" id="2.60.40.3140">
    <property type="match status" value="1"/>
</dbReference>
<keyword evidence="3" id="KW-1185">Reference proteome</keyword>
<dbReference type="Pfam" id="PF12969">
    <property type="entry name" value="DUF3857"/>
    <property type="match status" value="1"/>
</dbReference>
<comment type="caution">
    <text evidence="2">The sequence shown here is derived from an EMBL/GenBank/DDBJ whole genome shotgun (WGS) entry which is preliminary data.</text>
</comment>
<gene>
    <name evidence="2" type="ORF">DSL64_08490</name>
</gene>
<dbReference type="OrthoDB" id="8595007at2"/>
<evidence type="ECO:0000313" key="3">
    <source>
        <dbReference type="Proteomes" id="UP000256373"/>
    </source>
</evidence>
<dbReference type="InterPro" id="IPR024618">
    <property type="entry name" value="DUF3857"/>
</dbReference>
<feature type="domain" description="DUF3857" evidence="1">
    <location>
        <begin position="67"/>
        <end position="226"/>
    </location>
</feature>
<sequence>MKLERIDKRVVSGVLLFLTFLGTTFAYSQQNLAYDQIAPNLIRQAHAVIRINELSWEVISKSEGRLRARRVITILDEKGEEEYVEHYIQYDKFTRISNINGVLYDASGKVVRKLKGSDISDFGYGVSGDEITDARIRKLDFGKKAYTYPYTIEYSYEIRDRNLMFYPRWAPVGNTEVSTELATFSIKTPPGFQFRYKVYHGAAEPQKQKDKDGNDLYIWKVENYAATGLKDPYPMPGLENTPVVLVAPSEFELQEYKGNFNSWEDLSKFYYTLNAGRDVLPAPVQEEIKTLIKSAKSEREKILLIYKWMQARSRYVSIQLGIGGWQTIDATTVSSKGYGDCKALTNFTLAALQVAGIRSHAALIRAGRDEMIKADFPSSQFNHVIACAIAEKDTVWLECTSQTTSANFMGTFTGGRPALLVMPQGGKLVMTPDYTADKNKRTSHTDIRLDKNGDAQILANTRYSGLRQETRNRLIHAENADGQKKWLVGQINLPSLELEAFKLKEEYGEEPYINEQLNIKVRNGAARSGKRLFVKPYLLSRSVNLPDMTERTHHFYLPPSEYSFTDIDTVSYLVPEGFKLESTLPSVDITSKFGSLKCHTSYEQGKMVSSRKIVLTGGTYAATDYTEWISFLRKIRKADRAQVVFIEEVN</sequence>
<reference evidence="2 3" key="1">
    <citation type="submission" date="2018-07" db="EMBL/GenBank/DDBJ databases">
        <title>Dyadobacter roseus sp. nov., isolated from rose rhizosphere soil.</title>
        <authorList>
            <person name="Chen L."/>
        </authorList>
    </citation>
    <scope>NUCLEOTIDE SEQUENCE [LARGE SCALE GENOMIC DNA]</scope>
    <source>
        <strain evidence="2 3">RS19</strain>
    </source>
</reference>
<dbReference type="Proteomes" id="UP000256373">
    <property type="component" value="Unassembled WGS sequence"/>
</dbReference>